<reference evidence="1" key="1">
    <citation type="submission" date="2023-05" db="EMBL/GenBank/DDBJ databases">
        <authorList>
            <person name="Stuckert A."/>
        </authorList>
    </citation>
    <scope>NUCLEOTIDE SEQUENCE</scope>
</reference>
<feature type="non-terminal residue" evidence="1">
    <location>
        <position position="48"/>
    </location>
</feature>
<dbReference type="EMBL" id="CATNWA010006272">
    <property type="protein sequence ID" value="CAI9551773.1"/>
    <property type="molecule type" value="Genomic_DNA"/>
</dbReference>
<evidence type="ECO:0000313" key="1">
    <source>
        <dbReference type="EMBL" id="CAI9551773.1"/>
    </source>
</evidence>
<sequence>MVRDCRHTTGEDQRLQKYYSRWLETADILQEMIRHCRRIAGNSCNSYN</sequence>
<evidence type="ECO:0000313" key="2">
    <source>
        <dbReference type="Proteomes" id="UP001162483"/>
    </source>
</evidence>
<name>A0ABN9BVZ2_9NEOB</name>
<comment type="caution">
    <text evidence="1">The sequence shown here is derived from an EMBL/GenBank/DDBJ whole genome shotgun (WGS) entry which is preliminary data.</text>
</comment>
<keyword evidence="2" id="KW-1185">Reference proteome</keyword>
<gene>
    <name evidence="1" type="ORF">SPARVUS_LOCUS3790436</name>
</gene>
<organism evidence="1 2">
    <name type="scientific">Staurois parvus</name>
    <dbReference type="NCBI Taxonomy" id="386267"/>
    <lineage>
        <taxon>Eukaryota</taxon>
        <taxon>Metazoa</taxon>
        <taxon>Chordata</taxon>
        <taxon>Craniata</taxon>
        <taxon>Vertebrata</taxon>
        <taxon>Euteleostomi</taxon>
        <taxon>Amphibia</taxon>
        <taxon>Batrachia</taxon>
        <taxon>Anura</taxon>
        <taxon>Neobatrachia</taxon>
        <taxon>Ranoidea</taxon>
        <taxon>Ranidae</taxon>
        <taxon>Staurois</taxon>
    </lineage>
</organism>
<proteinExistence type="predicted"/>
<protein>
    <submittedName>
        <fullName evidence="1">Uncharacterized protein</fullName>
    </submittedName>
</protein>
<dbReference type="Proteomes" id="UP001162483">
    <property type="component" value="Unassembled WGS sequence"/>
</dbReference>
<accession>A0ABN9BVZ2</accession>